<keyword evidence="2" id="KW-1133">Transmembrane helix</keyword>
<name>A0A915KEW2_ROMCU</name>
<evidence type="ECO:0000256" key="2">
    <source>
        <dbReference type="SAM" id="Phobius"/>
    </source>
</evidence>
<evidence type="ECO:0000256" key="1">
    <source>
        <dbReference type="SAM" id="MobiDB-lite"/>
    </source>
</evidence>
<evidence type="ECO:0000313" key="4">
    <source>
        <dbReference type="WBParaSite" id="nRc.2.0.1.t36479-RA"/>
    </source>
</evidence>
<dbReference type="AlphaFoldDB" id="A0A915KEW2"/>
<feature type="compositionally biased region" description="Polar residues" evidence="1">
    <location>
        <begin position="158"/>
        <end position="177"/>
    </location>
</feature>
<dbReference type="Proteomes" id="UP000887565">
    <property type="component" value="Unplaced"/>
</dbReference>
<evidence type="ECO:0000313" key="3">
    <source>
        <dbReference type="Proteomes" id="UP000887565"/>
    </source>
</evidence>
<dbReference type="WBParaSite" id="nRc.2.0.1.t36479-RA">
    <property type="protein sequence ID" value="nRc.2.0.1.t36479-RA"/>
    <property type="gene ID" value="nRc.2.0.1.g36479"/>
</dbReference>
<organism evidence="3 4">
    <name type="scientific">Romanomermis culicivorax</name>
    <name type="common">Nematode worm</name>
    <dbReference type="NCBI Taxonomy" id="13658"/>
    <lineage>
        <taxon>Eukaryota</taxon>
        <taxon>Metazoa</taxon>
        <taxon>Ecdysozoa</taxon>
        <taxon>Nematoda</taxon>
        <taxon>Enoplea</taxon>
        <taxon>Dorylaimia</taxon>
        <taxon>Mermithida</taxon>
        <taxon>Mermithoidea</taxon>
        <taxon>Mermithidae</taxon>
        <taxon>Romanomermis</taxon>
    </lineage>
</organism>
<feature type="region of interest" description="Disordered" evidence="1">
    <location>
        <begin position="71"/>
        <end position="177"/>
    </location>
</feature>
<reference evidence="4" key="1">
    <citation type="submission" date="2022-11" db="UniProtKB">
        <authorList>
            <consortium name="WormBaseParasite"/>
        </authorList>
    </citation>
    <scope>IDENTIFICATION</scope>
</reference>
<keyword evidence="2" id="KW-0472">Membrane</keyword>
<keyword evidence="3" id="KW-1185">Reference proteome</keyword>
<sequence length="202" mass="21536">MVAIGGASCMGLFLCLIGCWTCYIGRSIRKRRHRRRQMREDAHRAHGDEAATMFSQYDEKRTRMLAASRLSAFRRSSAAPSVPTSKTSTTRPAKAPAKAAKPSPESSGQMLRPTTALPATSLARPSTTAPAPKDVKPPPASKIAATKWMSATEPKQSKGGSTFAIQSPKNASKVGSTVANKQLASAPITLPSAKTLTNRTNK</sequence>
<proteinExistence type="predicted"/>
<feature type="compositionally biased region" description="Low complexity" evidence="1">
    <location>
        <begin position="71"/>
        <end position="107"/>
    </location>
</feature>
<feature type="transmembrane region" description="Helical" evidence="2">
    <location>
        <begin position="6"/>
        <end position="25"/>
    </location>
</feature>
<accession>A0A915KEW2</accession>
<keyword evidence="2" id="KW-0812">Transmembrane</keyword>
<protein>
    <submittedName>
        <fullName evidence="4">Uncharacterized protein</fullName>
    </submittedName>
</protein>